<dbReference type="EMBL" id="JAUPFM010000163">
    <property type="protein sequence ID" value="KAK2811725.1"/>
    <property type="molecule type" value="Genomic_DNA"/>
</dbReference>
<accession>A0AA88IJZ7</accession>
<dbReference type="AlphaFoldDB" id="A0AA88IJZ7"/>
<protein>
    <submittedName>
        <fullName evidence="1">Uncharacterized protein</fullName>
    </submittedName>
</protein>
<keyword evidence="2" id="KW-1185">Reference proteome</keyword>
<reference evidence="1" key="1">
    <citation type="submission" date="2023-07" db="EMBL/GenBank/DDBJ databases">
        <title>Chromosome-level Genome Assembly of Striped Snakehead (Channa striata).</title>
        <authorList>
            <person name="Liu H."/>
        </authorList>
    </citation>
    <scope>NUCLEOTIDE SEQUENCE</scope>
    <source>
        <strain evidence="1">Gz</strain>
        <tissue evidence="1">Muscle</tissue>
    </source>
</reference>
<comment type="caution">
    <text evidence="1">The sequence shown here is derived from an EMBL/GenBank/DDBJ whole genome shotgun (WGS) entry which is preliminary data.</text>
</comment>
<sequence length="376" mass="43091">MLLGHGDLDELCSHLQVYHAYRPFSTIPRGELGFYGKAAPILRTLRDDHRSSWLHVLTWCPLEGNRRDVWKMRMDSMKLHKRTKDIMLMRHTSLQEDVETYFRNSAVHGDFRQLLVDRSDLQDKPLYPRHAVVFVTEGRYDRLHWIEAAQLLNTAALVSLPESCTPLEWLRSLDPREDPGFFGLPQSNPLRRLHAYVTAADATREQHEDTKMASEEVDLVAHDMVTNTVALLELKTRNNDVLDNATLWRYNTQLWLTWTMFSLTYPSAAERSSVPGYNQTGASTVAIRSCMRPTVSKALRDKFPWLNCLCPQLLNCLTPACVNMRVGTRLNSGSADGRRRKRSGVDPSDLCFRNMMFNQEKARVSAAAAERKSVEN</sequence>
<gene>
    <name evidence="1" type="ORF">Q5P01_000158</name>
</gene>
<evidence type="ECO:0000313" key="1">
    <source>
        <dbReference type="EMBL" id="KAK2811725.1"/>
    </source>
</evidence>
<dbReference type="Proteomes" id="UP001187415">
    <property type="component" value="Unassembled WGS sequence"/>
</dbReference>
<evidence type="ECO:0000313" key="2">
    <source>
        <dbReference type="Proteomes" id="UP001187415"/>
    </source>
</evidence>
<organism evidence="1 2">
    <name type="scientific">Channa striata</name>
    <name type="common">Snakehead murrel</name>
    <name type="synonym">Ophicephalus striatus</name>
    <dbReference type="NCBI Taxonomy" id="64152"/>
    <lineage>
        <taxon>Eukaryota</taxon>
        <taxon>Metazoa</taxon>
        <taxon>Chordata</taxon>
        <taxon>Craniata</taxon>
        <taxon>Vertebrata</taxon>
        <taxon>Euteleostomi</taxon>
        <taxon>Actinopterygii</taxon>
        <taxon>Neopterygii</taxon>
        <taxon>Teleostei</taxon>
        <taxon>Neoteleostei</taxon>
        <taxon>Acanthomorphata</taxon>
        <taxon>Anabantaria</taxon>
        <taxon>Anabantiformes</taxon>
        <taxon>Channoidei</taxon>
        <taxon>Channidae</taxon>
        <taxon>Channa</taxon>
    </lineage>
</organism>
<name>A0AA88IJZ7_CHASR</name>
<proteinExistence type="predicted"/>